<reference evidence="2" key="1">
    <citation type="journal article" date="2023" name="Hortic. Res.">
        <title>A chromosome-level phased genome enabling allele-level studies in sweet orange: a case study on citrus Huanglongbing tolerance.</title>
        <authorList>
            <person name="Wu B."/>
            <person name="Yu Q."/>
            <person name="Deng Z."/>
            <person name="Duan Y."/>
            <person name="Luo F."/>
            <person name="Gmitter F. Jr."/>
        </authorList>
    </citation>
    <scope>NUCLEOTIDE SEQUENCE [LARGE SCALE GENOMIC DNA]</scope>
    <source>
        <strain evidence="2">cv. Valencia</strain>
    </source>
</reference>
<comment type="caution">
    <text evidence="1">The sequence shown here is derived from an EMBL/GenBank/DDBJ whole genome shotgun (WGS) entry which is preliminary data.</text>
</comment>
<gene>
    <name evidence="1" type="ORF">KPL71_016449</name>
</gene>
<sequence length="160" mass="17191">MASANLSHKQISSLYLKMANASKLFVFSFLMALIMGSVASARPLSNPKSSLAARLKLDDESSSCWDSLIQIQACSGEIILFFLNGETYLGDGCCNAIRTIGKKCWPNMIDTLGFTAEEGDVLEGYCDHETPAAIVHTQPAPIPVETNSGMVNFVRGGLVP</sequence>
<accession>A0ACB8KT39</accession>
<organism evidence="1 2">
    <name type="scientific">Citrus sinensis</name>
    <name type="common">Sweet orange</name>
    <name type="synonym">Citrus aurantium var. sinensis</name>
    <dbReference type="NCBI Taxonomy" id="2711"/>
    <lineage>
        <taxon>Eukaryota</taxon>
        <taxon>Viridiplantae</taxon>
        <taxon>Streptophyta</taxon>
        <taxon>Embryophyta</taxon>
        <taxon>Tracheophyta</taxon>
        <taxon>Spermatophyta</taxon>
        <taxon>Magnoliopsida</taxon>
        <taxon>eudicotyledons</taxon>
        <taxon>Gunneridae</taxon>
        <taxon>Pentapetalae</taxon>
        <taxon>rosids</taxon>
        <taxon>malvids</taxon>
        <taxon>Sapindales</taxon>
        <taxon>Rutaceae</taxon>
        <taxon>Aurantioideae</taxon>
        <taxon>Citrus</taxon>
    </lineage>
</organism>
<evidence type="ECO:0000313" key="2">
    <source>
        <dbReference type="Proteomes" id="UP000829398"/>
    </source>
</evidence>
<proteinExistence type="predicted"/>
<name>A0ACB8KT39_CITSI</name>
<keyword evidence="2" id="KW-1185">Reference proteome</keyword>
<protein>
    <submittedName>
        <fullName evidence="1">Egg cell-secreted protein 1.1</fullName>
    </submittedName>
</protein>
<dbReference type="EMBL" id="CM039174">
    <property type="protein sequence ID" value="KAH9757612.1"/>
    <property type="molecule type" value="Genomic_DNA"/>
</dbReference>
<dbReference type="Proteomes" id="UP000829398">
    <property type="component" value="Chromosome 5"/>
</dbReference>
<evidence type="ECO:0000313" key="1">
    <source>
        <dbReference type="EMBL" id="KAH9757612.1"/>
    </source>
</evidence>